<name>A0A139XCD9_9CYAN</name>
<dbReference type="OrthoDB" id="477744at2"/>
<dbReference type="SUPFAM" id="SSF55961">
    <property type="entry name" value="Bet v1-like"/>
    <property type="match status" value="1"/>
</dbReference>
<evidence type="ECO:0000256" key="2">
    <source>
        <dbReference type="ARBA" id="ARBA00022723"/>
    </source>
</evidence>
<dbReference type="GO" id="GO:0046872">
    <property type="term" value="F:metal ion binding"/>
    <property type="evidence" value="ECO:0007669"/>
    <property type="project" value="UniProtKB-KW"/>
</dbReference>
<dbReference type="PROSITE" id="PS51296">
    <property type="entry name" value="RIESKE"/>
    <property type="match status" value="1"/>
</dbReference>
<evidence type="ECO:0000313" key="8">
    <source>
        <dbReference type="Proteomes" id="UP000076925"/>
    </source>
</evidence>
<dbReference type="Pfam" id="PF00355">
    <property type="entry name" value="Rieske"/>
    <property type="match status" value="1"/>
</dbReference>
<dbReference type="EMBL" id="ANNX02000020">
    <property type="protein sequence ID" value="KYC42360.1"/>
    <property type="molecule type" value="Genomic_DNA"/>
</dbReference>
<evidence type="ECO:0000259" key="6">
    <source>
        <dbReference type="PROSITE" id="PS51296"/>
    </source>
</evidence>
<gene>
    <name evidence="7" type="ORF">WA1_20540</name>
</gene>
<dbReference type="GO" id="GO:0051537">
    <property type="term" value="F:2 iron, 2 sulfur cluster binding"/>
    <property type="evidence" value="ECO:0007669"/>
    <property type="project" value="UniProtKB-KW"/>
</dbReference>
<dbReference type="InterPro" id="IPR044043">
    <property type="entry name" value="VanA_C_cat"/>
</dbReference>
<dbReference type="Gene3D" id="2.102.10.10">
    <property type="entry name" value="Rieske [2Fe-2S] iron-sulphur domain"/>
    <property type="match status" value="1"/>
</dbReference>
<keyword evidence="8" id="KW-1185">Reference proteome</keyword>
<dbReference type="Gene3D" id="3.90.380.10">
    <property type="entry name" value="Naphthalene 1,2-dioxygenase Alpha Subunit, Chain A, domain 1"/>
    <property type="match status" value="1"/>
</dbReference>
<keyword evidence="2" id="KW-0479">Metal-binding</keyword>
<reference evidence="7 8" key="1">
    <citation type="journal article" date="2013" name="Genome Biol. Evol.">
        <title>Genomes of Stigonematalean cyanobacteria (subsection V) and the evolution of oxygenic photosynthesis from prokaryotes to plastids.</title>
        <authorList>
            <person name="Dagan T."/>
            <person name="Roettger M."/>
            <person name="Stucken K."/>
            <person name="Landan G."/>
            <person name="Koch R."/>
            <person name="Major P."/>
            <person name="Gould S.B."/>
            <person name="Goremykin V.V."/>
            <person name="Rippka R."/>
            <person name="Tandeau de Marsac N."/>
            <person name="Gugger M."/>
            <person name="Lockhart P.J."/>
            <person name="Allen J.F."/>
            <person name="Brune I."/>
            <person name="Maus I."/>
            <person name="Puhler A."/>
            <person name="Martin W.F."/>
        </authorList>
    </citation>
    <scope>NUCLEOTIDE SEQUENCE [LARGE SCALE GENOMIC DNA]</scope>
    <source>
        <strain evidence="7 8">PCC 7110</strain>
    </source>
</reference>
<dbReference type="PANTHER" id="PTHR21266:SF60">
    <property type="entry name" value="3-KETOSTEROID-9-ALPHA-MONOOXYGENASE, OXYGENASE COMPONENT"/>
    <property type="match status" value="1"/>
</dbReference>
<dbReference type="PANTHER" id="PTHR21266">
    <property type="entry name" value="IRON-SULFUR DOMAIN CONTAINING PROTEIN"/>
    <property type="match status" value="1"/>
</dbReference>
<dbReference type="InterPro" id="IPR036922">
    <property type="entry name" value="Rieske_2Fe-2S_sf"/>
</dbReference>
<accession>A0A139XCD9</accession>
<keyword evidence="5" id="KW-0411">Iron-sulfur</keyword>
<evidence type="ECO:0000256" key="1">
    <source>
        <dbReference type="ARBA" id="ARBA00022714"/>
    </source>
</evidence>
<dbReference type="InterPro" id="IPR017941">
    <property type="entry name" value="Rieske_2Fe-2S"/>
</dbReference>
<dbReference type="InterPro" id="IPR050584">
    <property type="entry name" value="Cholesterol_7-desaturase"/>
</dbReference>
<dbReference type="GO" id="GO:0004497">
    <property type="term" value="F:monooxygenase activity"/>
    <property type="evidence" value="ECO:0007669"/>
    <property type="project" value="UniProtKB-ARBA"/>
</dbReference>
<sequence length="336" mass="38431">MLVTKQTVLKQFWYPVITLENLLKSPQAFELLGQKIVLWLTADGQPAAIADRCCHRTAQLSKGQVIEGNICCPYHGWQYNAGGICVEVPQLKDSPIPSSYRIPSYHCTERYGYVWVALSDPLAPIPEIPEASEEHFRYIPEFYERWECSGLRFMENEFDNAHFSFVHQGTFGNCKQPEPASVDIVELEYGIHVKTAYPVINPPLQQKNLKISQETTLRTNELIWFMPFSRILYIRYPNGLVHAIFSAMTPINDSASQLIQFCFRNDTEADTPARDIIAFDRAVTLEDKAILETTDYDVPLVLSKEQHMASDKPGLIMRHKLAALLKKYAEIEQCRI</sequence>
<evidence type="ECO:0000256" key="3">
    <source>
        <dbReference type="ARBA" id="ARBA00023002"/>
    </source>
</evidence>
<dbReference type="Pfam" id="PF19112">
    <property type="entry name" value="VanA_C"/>
    <property type="match status" value="1"/>
</dbReference>
<dbReference type="RefSeq" id="WP_017741666.1">
    <property type="nucleotide sequence ID" value="NZ_KQ976354.1"/>
</dbReference>
<proteinExistence type="predicted"/>
<feature type="domain" description="Rieske" evidence="6">
    <location>
        <begin position="13"/>
        <end position="116"/>
    </location>
</feature>
<evidence type="ECO:0000313" key="7">
    <source>
        <dbReference type="EMBL" id="KYC42360.1"/>
    </source>
</evidence>
<dbReference type="Proteomes" id="UP000076925">
    <property type="component" value="Unassembled WGS sequence"/>
</dbReference>
<organism evidence="7 8">
    <name type="scientific">Scytonema hofmannii PCC 7110</name>
    <dbReference type="NCBI Taxonomy" id="128403"/>
    <lineage>
        <taxon>Bacteria</taxon>
        <taxon>Bacillati</taxon>
        <taxon>Cyanobacteriota</taxon>
        <taxon>Cyanophyceae</taxon>
        <taxon>Nostocales</taxon>
        <taxon>Scytonemataceae</taxon>
        <taxon>Scytonema</taxon>
    </lineage>
</organism>
<dbReference type="AlphaFoldDB" id="A0A139XCD9"/>
<comment type="caution">
    <text evidence="7">The sequence shown here is derived from an EMBL/GenBank/DDBJ whole genome shotgun (WGS) entry which is preliminary data.</text>
</comment>
<keyword evidence="4" id="KW-0408">Iron</keyword>
<dbReference type="SUPFAM" id="SSF50022">
    <property type="entry name" value="ISP domain"/>
    <property type="match status" value="1"/>
</dbReference>
<dbReference type="STRING" id="128403.WA1_20540"/>
<keyword evidence="1" id="KW-0001">2Fe-2S</keyword>
<dbReference type="GO" id="GO:0016705">
    <property type="term" value="F:oxidoreductase activity, acting on paired donors, with incorporation or reduction of molecular oxygen"/>
    <property type="evidence" value="ECO:0007669"/>
    <property type="project" value="UniProtKB-ARBA"/>
</dbReference>
<keyword evidence="3" id="KW-0560">Oxidoreductase</keyword>
<protein>
    <submittedName>
        <fullName evidence="7">Rieske (2Fe-2S) protein</fullName>
    </submittedName>
</protein>
<evidence type="ECO:0000256" key="5">
    <source>
        <dbReference type="ARBA" id="ARBA00023014"/>
    </source>
</evidence>
<evidence type="ECO:0000256" key="4">
    <source>
        <dbReference type="ARBA" id="ARBA00023004"/>
    </source>
</evidence>